<dbReference type="Pfam" id="PF05130">
    <property type="entry name" value="FlgN"/>
    <property type="match status" value="1"/>
</dbReference>
<dbReference type="OrthoDB" id="2660802at2"/>
<dbReference type="EMBL" id="VSDO01000003">
    <property type="protein sequence ID" value="TYA11879.1"/>
    <property type="molecule type" value="Genomic_DNA"/>
</dbReference>
<feature type="compositionally biased region" description="Basic and acidic residues" evidence="2">
    <location>
        <begin position="152"/>
        <end position="166"/>
    </location>
</feature>
<evidence type="ECO:0000313" key="4">
    <source>
        <dbReference type="Proteomes" id="UP000325218"/>
    </source>
</evidence>
<dbReference type="RefSeq" id="WP_148452929.1">
    <property type="nucleotide sequence ID" value="NZ_BORZ01000011.1"/>
</dbReference>
<feature type="region of interest" description="Disordered" evidence="2">
    <location>
        <begin position="142"/>
        <end position="166"/>
    </location>
</feature>
<evidence type="ECO:0000256" key="2">
    <source>
        <dbReference type="SAM" id="MobiDB-lite"/>
    </source>
</evidence>
<comment type="caution">
    <text evidence="3">The sequence shown here is derived from an EMBL/GenBank/DDBJ whole genome shotgun (WGS) entry which is preliminary data.</text>
</comment>
<dbReference type="InterPro" id="IPR007809">
    <property type="entry name" value="FlgN-like"/>
</dbReference>
<keyword evidence="1" id="KW-1005">Bacterial flagellum biogenesis</keyword>
<keyword evidence="3" id="KW-0966">Cell projection</keyword>
<keyword evidence="3" id="KW-0969">Cilium</keyword>
<accession>A0A5D0CPJ5</accession>
<dbReference type="GO" id="GO:0044780">
    <property type="term" value="P:bacterial-type flagellum assembly"/>
    <property type="evidence" value="ECO:0007669"/>
    <property type="project" value="InterPro"/>
</dbReference>
<dbReference type="InterPro" id="IPR036679">
    <property type="entry name" value="FlgN-like_sf"/>
</dbReference>
<protein>
    <submittedName>
        <fullName evidence="3">Flagellar protein FlgN</fullName>
    </submittedName>
</protein>
<dbReference type="SUPFAM" id="SSF140566">
    <property type="entry name" value="FlgN-like"/>
    <property type="match status" value="1"/>
</dbReference>
<gene>
    <name evidence="3" type="ORF">FRY98_14100</name>
</gene>
<dbReference type="Gene3D" id="1.20.58.300">
    <property type="entry name" value="FlgN-like"/>
    <property type="match status" value="1"/>
</dbReference>
<name>A0A5D0CPJ5_9BACL</name>
<dbReference type="Proteomes" id="UP000325218">
    <property type="component" value="Unassembled WGS sequence"/>
</dbReference>
<reference evidence="3 4" key="1">
    <citation type="submission" date="2019-08" db="EMBL/GenBank/DDBJ databases">
        <title>Genome sequencing of Paenibacillus faecis DSM 23593(T).</title>
        <authorList>
            <person name="Kook J.-K."/>
            <person name="Park S.-N."/>
            <person name="Lim Y.K."/>
        </authorList>
    </citation>
    <scope>NUCLEOTIDE SEQUENCE [LARGE SCALE GENOMIC DNA]</scope>
    <source>
        <strain evidence="3 4">DSM 23593</strain>
    </source>
</reference>
<proteinExistence type="predicted"/>
<sequence>MEVQKLIDGLTQMDELHVKLLEIMEQKKQSILNRNYEELVGTLSRESKLVKVIEESEKELLAAAQEFLQSKGIKSRLELTISEILRLVFDPEEKRALDEARVRLGKRLVELKHANALNQDLITQSLSFIDFSLNLMIGGEDDGATYSPPQGQDRKPATRSMFDTRA</sequence>
<organism evidence="3 4">
    <name type="scientific">Paenibacillus faecis</name>
    <dbReference type="NCBI Taxonomy" id="862114"/>
    <lineage>
        <taxon>Bacteria</taxon>
        <taxon>Bacillati</taxon>
        <taxon>Bacillota</taxon>
        <taxon>Bacilli</taxon>
        <taxon>Bacillales</taxon>
        <taxon>Paenibacillaceae</taxon>
        <taxon>Paenibacillus</taxon>
    </lineage>
</organism>
<keyword evidence="3" id="KW-0282">Flagellum</keyword>
<evidence type="ECO:0000256" key="1">
    <source>
        <dbReference type="ARBA" id="ARBA00022795"/>
    </source>
</evidence>
<dbReference type="AlphaFoldDB" id="A0A5D0CPJ5"/>
<keyword evidence="4" id="KW-1185">Reference proteome</keyword>
<evidence type="ECO:0000313" key="3">
    <source>
        <dbReference type="EMBL" id="TYA11879.1"/>
    </source>
</evidence>